<keyword evidence="3" id="KW-1185">Reference proteome</keyword>
<evidence type="ECO:0000256" key="1">
    <source>
        <dbReference type="SAM" id="MobiDB-lite"/>
    </source>
</evidence>
<dbReference type="AlphaFoldDB" id="K5X3B8"/>
<dbReference type="eggNOG" id="ENOG502RSE9">
    <property type="taxonomic scope" value="Eukaryota"/>
</dbReference>
<dbReference type="OrthoDB" id="3024039at2759"/>
<feature type="compositionally biased region" description="Basic and acidic residues" evidence="1">
    <location>
        <begin position="106"/>
        <end position="115"/>
    </location>
</feature>
<dbReference type="InParanoid" id="K5X3B8"/>
<dbReference type="GeneID" id="18827374"/>
<organism evidence="2 3">
    <name type="scientific">Agaricus bisporus var. burnettii (strain JB137-S8 / ATCC MYA-4627 / FGSC 10392)</name>
    <name type="common">White button mushroom</name>
    <dbReference type="NCBI Taxonomy" id="597362"/>
    <lineage>
        <taxon>Eukaryota</taxon>
        <taxon>Fungi</taxon>
        <taxon>Dikarya</taxon>
        <taxon>Basidiomycota</taxon>
        <taxon>Agaricomycotina</taxon>
        <taxon>Agaricomycetes</taxon>
        <taxon>Agaricomycetidae</taxon>
        <taxon>Agaricales</taxon>
        <taxon>Agaricineae</taxon>
        <taxon>Agaricaceae</taxon>
        <taxon>Agaricus</taxon>
    </lineage>
</organism>
<dbReference type="KEGG" id="abp:AGABI1DRAFT13110"/>
<dbReference type="HOGENOM" id="CLU_009487_2_0_1"/>
<dbReference type="OMA" id="DITMAGV"/>
<evidence type="ECO:0000313" key="2">
    <source>
        <dbReference type="EMBL" id="EKM77432.1"/>
    </source>
</evidence>
<dbReference type="RefSeq" id="XP_007331908.1">
    <property type="nucleotide sequence ID" value="XM_007331846.1"/>
</dbReference>
<feature type="non-terminal residue" evidence="2">
    <location>
        <position position="1"/>
    </location>
</feature>
<accession>K5X3B8</accession>
<dbReference type="STRING" id="597362.K5X3B8"/>
<evidence type="ECO:0000313" key="3">
    <source>
        <dbReference type="Proteomes" id="UP000008493"/>
    </source>
</evidence>
<feature type="non-terminal residue" evidence="2">
    <location>
        <position position="241"/>
    </location>
</feature>
<dbReference type="EMBL" id="JH971396">
    <property type="protein sequence ID" value="EKM77432.1"/>
    <property type="molecule type" value="Genomic_DNA"/>
</dbReference>
<protein>
    <submittedName>
        <fullName evidence="2">Uncharacterized protein</fullName>
    </submittedName>
</protein>
<proteinExistence type="predicted"/>
<reference evidence="3" key="1">
    <citation type="journal article" date="2012" name="Proc. Natl. Acad. Sci. U.S.A.">
        <title>Genome sequence of the button mushroom Agaricus bisporus reveals mechanisms governing adaptation to a humic-rich ecological niche.</title>
        <authorList>
            <person name="Morin E."/>
            <person name="Kohler A."/>
            <person name="Baker A.R."/>
            <person name="Foulongne-Oriol M."/>
            <person name="Lombard V."/>
            <person name="Nagy L.G."/>
            <person name="Ohm R.A."/>
            <person name="Patyshakuliyeva A."/>
            <person name="Brun A."/>
            <person name="Aerts A.L."/>
            <person name="Bailey A.M."/>
            <person name="Billette C."/>
            <person name="Coutinho P.M."/>
            <person name="Deakin G."/>
            <person name="Doddapaneni H."/>
            <person name="Floudas D."/>
            <person name="Grimwood J."/>
            <person name="Hilden K."/>
            <person name="Kuees U."/>
            <person name="LaButti K.M."/>
            <person name="Lapidus A."/>
            <person name="Lindquist E.A."/>
            <person name="Lucas S.M."/>
            <person name="Murat C."/>
            <person name="Riley R.W."/>
            <person name="Salamov A.A."/>
            <person name="Schmutz J."/>
            <person name="Subramanian V."/>
            <person name="Woesten H.A.B."/>
            <person name="Xu J."/>
            <person name="Eastwood D.C."/>
            <person name="Foster G.D."/>
            <person name="Sonnenberg A.S."/>
            <person name="Cullen D."/>
            <person name="de Vries R.P."/>
            <person name="Lundell T."/>
            <person name="Hibbett D.S."/>
            <person name="Henrissat B."/>
            <person name="Burton K.S."/>
            <person name="Kerrigan R.W."/>
            <person name="Challen M.P."/>
            <person name="Grigoriev I.V."/>
            <person name="Martin F."/>
        </authorList>
    </citation>
    <scope>NUCLEOTIDE SEQUENCE [LARGE SCALE GENOMIC DNA]</scope>
    <source>
        <strain evidence="3">JB137-S8 / ATCC MYA-4627 / FGSC 10392</strain>
    </source>
</reference>
<name>K5X3B8_AGABU</name>
<sequence length="241" mass="27664">PYVNAFIEDLPRLLGWLAHHEQTRDAVNGWMKEQYQGILTSQIRDLTKPETGLHFNISTITAEKMKSITVNKIADVIQCRAPDLWNVVGILMAADPINLRRCEKRREEREIDRKANGGTRKKRRTRVTEEDEDEFHLQEIVNEGEDEPEDIEDLLENERHSLLRVRQVTCISIMMQATSQRCNSLQALVGVFLQSCNVPEQTRNFLAHLGVSVSVATINRAMKQLSREAHREIRQLGASLL</sequence>
<feature type="region of interest" description="Disordered" evidence="1">
    <location>
        <begin position="106"/>
        <end position="129"/>
    </location>
</feature>
<gene>
    <name evidence="2" type="ORF">AGABI1DRAFT_13110</name>
</gene>
<dbReference type="Proteomes" id="UP000008493">
    <property type="component" value="Unassembled WGS sequence"/>
</dbReference>